<dbReference type="AlphaFoldDB" id="A0A8D8W6Q7"/>
<accession>A0A8D8W6Q7</accession>
<proteinExistence type="predicted"/>
<name>A0A8D8W6Q7_9HEMI</name>
<sequence>MTVYQNFPWHRIAVLFPRDWANYQLALTAIGNNVYYGFRRDLGPAKSTGFRNLTYVATQLLIKCGGETNLRSHGGLPTTCSNKPQTSAILEAYLERMRDQAEANADEILNPAPDGFHLFPAGFEGAGMFV</sequence>
<organism evidence="1">
    <name type="scientific">Cacopsylla melanoneura</name>
    <dbReference type="NCBI Taxonomy" id="428564"/>
    <lineage>
        <taxon>Eukaryota</taxon>
        <taxon>Metazoa</taxon>
        <taxon>Ecdysozoa</taxon>
        <taxon>Arthropoda</taxon>
        <taxon>Hexapoda</taxon>
        <taxon>Insecta</taxon>
        <taxon>Pterygota</taxon>
        <taxon>Neoptera</taxon>
        <taxon>Paraneoptera</taxon>
        <taxon>Hemiptera</taxon>
        <taxon>Sternorrhyncha</taxon>
        <taxon>Psylloidea</taxon>
        <taxon>Psyllidae</taxon>
        <taxon>Psyllinae</taxon>
        <taxon>Cacopsylla</taxon>
    </lineage>
</organism>
<dbReference type="EMBL" id="HBUF01155861">
    <property type="protein sequence ID" value="CAG6649123.1"/>
    <property type="molecule type" value="Transcribed_RNA"/>
</dbReference>
<evidence type="ECO:0000313" key="1">
    <source>
        <dbReference type="EMBL" id="CAG6649123.1"/>
    </source>
</evidence>
<protein>
    <submittedName>
        <fullName evidence="1">Uncharacterized protein</fullName>
    </submittedName>
</protein>
<reference evidence="1" key="1">
    <citation type="submission" date="2021-05" db="EMBL/GenBank/DDBJ databases">
        <authorList>
            <person name="Alioto T."/>
            <person name="Alioto T."/>
            <person name="Gomez Garrido J."/>
        </authorList>
    </citation>
    <scope>NUCLEOTIDE SEQUENCE</scope>
</reference>